<name>A0A6P6TJ60_COFAR</name>
<dbReference type="RefSeq" id="XP_027078100.1">
    <property type="nucleotide sequence ID" value="XM_027222299.2"/>
</dbReference>
<proteinExistence type="predicted"/>
<feature type="compositionally biased region" description="Polar residues" evidence="1">
    <location>
        <begin position="344"/>
        <end position="361"/>
    </location>
</feature>
<dbReference type="PANTHER" id="PTHR45496:SF12">
    <property type="entry name" value="J DOMAIN-CONTAINING PROTEIN"/>
    <property type="match status" value="1"/>
</dbReference>
<evidence type="ECO:0000313" key="2">
    <source>
        <dbReference type="Proteomes" id="UP001652660"/>
    </source>
</evidence>
<dbReference type="GeneID" id="113701576"/>
<gene>
    <name evidence="3" type="primary">LOC113701576</name>
</gene>
<dbReference type="Proteomes" id="UP001652660">
    <property type="component" value="Chromosome 7e"/>
</dbReference>
<reference evidence="3" key="2">
    <citation type="submission" date="2025-08" db="UniProtKB">
        <authorList>
            <consortium name="RefSeq"/>
        </authorList>
    </citation>
    <scope>IDENTIFICATION</scope>
    <source>
        <tissue evidence="3">Leaves</tissue>
    </source>
</reference>
<sequence length="397" mass="42904">MGGQDKPPGPGLEPDIQPLLNASKYFLCHRNFSQSLKYADKAQQSNPNHPGPPQILAISTVLSATPSSTRPEQPEWYLIINLPRFTQDQNLIRTRCASLVNLLNPDTNPYPFAAEARDWVVKAESVLSDPDAKAQYDNGLKMTQKNVGNGGGTFWTLCPYCYFMYEYEKMYVDCVLRCQNSKCRRAFTAVAVAASAAPPPEVLEEGKYTCYGFSPLGSNNGSGGDSGEERGKSWWAPFVSMGQYPGPVRADEEKVDVRTNVDSRSEKSNGFIEISDDETAGKEKIERGGQGNGVNDGKVVMKRKKMAAIGKKKLMGKGIRVVGNHSLSAEGGEGIGFKAGGNEANANTSPGNEANANTSGGITEGCNEEELEFCAGDDDIFVAVNPCADLGCEKLRN</sequence>
<organism evidence="2 3">
    <name type="scientific">Coffea arabica</name>
    <name type="common">Arabian coffee</name>
    <dbReference type="NCBI Taxonomy" id="13443"/>
    <lineage>
        <taxon>Eukaryota</taxon>
        <taxon>Viridiplantae</taxon>
        <taxon>Streptophyta</taxon>
        <taxon>Embryophyta</taxon>
        <taxon>Tracheophyta</taxon>
        <taxon>Spermatophyta</taxon>
        <taxon>Magnoliopsida</taxon>
        <taxon>eudicotyledons</taxon>
        <taxon>Gunneridae</taxon>
        <taxon>Pentapetalae</taxon>
        <taxon>asterids</taxon>
        <taxon>lamiids</taxon>
        <taxon>Gentianales</taxon>
        <taxon>Rubiaceae</taxon>
        <taxon>Ixoroideae</taxon>
        <taxon>Gardenieae complex</taxon>
        <taxon>Bertiereae - Coffeeae clade</taxon>
        <taxon>Coffeeae</taxon>
        <taxon>Coffea</taxon>
    </lineage>
</organism>
<dbReference type="InterPro" id="IPR053052">
    <property type="entry name" value="Imprinting_Balance_Reg"/>
</dbReference>
<accession>A0A6P6TJ60</accession>
<protein>
    <recommendedName>
        <fullName evidence="4">J domain-containing protein</fullName>
    </recommendedName>
</protein>
<reference evidence="2" key="1">
    <citation type="journal article" date="2025" name="Foods">
        <title>Unveiling the Microbial Signatures of Arabica Coffee Cherries: Insights into Ripeness Specific Diversity, Functional Traits, and Implications for Quality and Safety.</title>
        <authorList>
            <consortium name="RefSeq"/>
            <person name="Tenea G.N."/>
            <person name="Cifuentes V."/>
            <person name="Reyes P."/>
            <person name="Cevallos-Vallejos M."/>
        </authorList>
    </citation>
    <scope>NUCLEOTIDE SEQUENCE [LARGE SCALE GENOMIC DNA]</scope>
</reference>
<evidence type="ECO:0000313" key="3">
    <source>
        <dbReference type="RefSeq" id="XP_027078100.1"/>
    </source>
</evidence>
<dbReference type="AlphaFoldDB" id="A0A6P6TJ60"/>
<keyword evidence="2" id="KW-1185">Reference proteome</keyword>
<dbReference type="InterPro" id="IPR036869">
    <property type="entry name" value="J_dom_sf"/>
</dbReference>
<dbReference type="Gene3D" id="1.10.287.110">
    <property type="entry name" value="DnaJ domain"/>
    <property type="match status" value="1"/>
</dbReference>
<dbReference type="PANTHER" id="PTHR45496">
    <property type="entry name" value="CHAPERONE DNAJ-DOMAIN SUPERFAMILY PROTEIN"/>
    <property type="match status" value="1"/>
</dbReference>
<dbReference type="SUPFAM" id="SSF46565">
    <property type="entry name" value="Chaperone J-domain"/>
    <property type="match status" value="1"/>
</dbReference>
<feature type="region of interest" description="Disordered" evidence="1">
    <location>
        <begin position="340"/>
        <end position="361"/>
    </location>
</feature>
<evidence type="ECO:0000256" key="1">
    <source>
        <dbReference type="SAM" id="MobiDB-lite"/>
    </source>
</evidence>
<dbReference type="OrthoDB" id="977640at2759"/>
<evidence type="ECO:0008006" key="4">
    <source>
        <dbReference type="Google" id="ProtNLM"/>
    </source>
</evidence>